<dbReference type="InterPro" id="IPR006626">
    <property type="entry name" value="PbH1"/>
</dbReference>
<dbReference type="InterPro" id="IPR013783">
    <property type="entry name" value="Ig-like_fold"/>
</dbReference>
<dbReference type="SUPFAM" id="SSF51126">
    <property type="entry name" value="Pectin lyase-like"/>
    <property type="match status" value="2"/>
</dbReference>
<dbReference type="InterPro" id="IPR011050">
    <property type="entry name" value="Pectin_lyase_fold/virulence"/>
</dbReference>
<keyword evidence="3" id="KW-1185">Reference proteome</keyword>
<comment type="caution">
    <text evidence="1">The sequence shown here is derived from an EMBL/GenBank/DDBJ whole genome shotgun (WGS) entry which is preliminary data.</text>
</comment>
<evidence type="ECO:0000313" key="1">
    <source>
        <dbReference type="EMBL" id="PAV07453.1"/>
    </source>
</evidence>
<dbReference type="SMART" id="SM00710">
    <property type="entry name" value="PbH1"/>
    <property type="match status" value="14"/>
</dbReference>
<name>A0A2A2HE01_9EURY</name>
<dbReference type="Proteomes" id="UP000217528">
    <property type="component" value="Unassembled WGS sequence"/>
</dbReference>
<accession>A0A2A2HE01</accession>
<dbReference type="OrthoDB" id="78502at2157"/>
<dbReference type="Gene3D" id="2.60.40.10">
    <property type="entry name" value="Immunoglobulins"/>
    <property type="match status" value="2"/>
</dbReference>
<evidence type="ECO:0000313" key="2">
    <source>
        <dbReference type="EMBL" id="PWL08435.1"/>
    </source>
</evidence>
<reference evidence="2 4" key="1">
    <citation type="submission" date="2016-04" db="EMBL/GenBank/DDBJ databases">
        <title>Genome sequence of Methanosphaera cuniculi DSM 4103.</title>
        <authorList>
            <person name="Poehlein A."/>
            <person name="Seedorf H."/>
            <person name="Daniel R."/>
        </authorList>
    </citation>
    <scope>NUCLEOTIDE SEQUENCE [LARGE SCALE GENOMIC DNA]</scope>
    <source>
        <strain evidence="2 4">DSM 4103</strain>
    </source>
</reference>
<dbReference type="EMBL" id="LWMS01000018">
    <property type="protein sequence ID" value="PWL08435.1"/>
    <property type="molecule type" value="Genomic_DNA"/>
</dbReference>
<dbReference type="EMBL" id="LMVN01000014">
    <property type="protein sequence ID" value="PAV07453.1"/>
    <property type="molecule type" value="Genomic_DNA"/>
</dbReference>
<gene>
    <name evidence="1" type="ORF">ASJ82_02420</name>
    <name evidence="2" type="ORF">MSCUN_06570</name>
</gene>
<protein>
    <submittedName>
        <fullName evidence="1">Uncharacterized protein</fullName>
    </submittedName>
</protein>
<dbReference type="RefSeq" id="WP_095608594.1">
    <property type="nucleotide sequence ID" value="NZ_LMVN01000014.1"/>
</dbReference>
<evidence type="ECO:0000313" key="4">
    <source>
        <dbReference type="Proteomes" id="UP000246004"/>
    </source>
</evidence>
<proteinExistence type="predicted"/>
<organism evidence="1 3">
    <name type="scientific">Methanosphaera cuniculi</name>
    <dbReference type="NCBI Taxonomy" id="1077256"/>
    <lineage>
        <taxon>Archaea</taxon>
        <taxon>Methanobacteriati</taxon>
        <taxon>Methanobacteriota</taxon>
        <taxon>Methanomada group</taxon>
        <taxon>Methanobacteria</taxon>
        <taxon>Methanobacteriales</taxon>
        <taxon>Methanobacteriaceae</taxon>
        <taxon>Methanosphaera</taxon>
    </lineage>
</organism>
<dbReference type="Gene3D" id="2.160.20.10">
    <property type="entry name" value="Single-stranded right-handed beta-helix, Pectin lyase-like"/>
    <property type="match status" value="1"/>
</dbReference>
<dbReference type="Proteomes" id="UP000246004">
    <property type="component" value="Unassembled WGS sequence"/>
</dbReference>
<sequence length="2313" mass="255891">MNKTSKFLFLGLTLLILFISVGNISATDNTDTTTTMSDNIEQDIHNDMADEKSVVKTTVTTKKVNSENKNITKKTIKTDKQPIKKSVHLIGTANDYKSLKTSWDDAQSSNDTTLYTINVKNGRYNFEEELTSNNISTAKTIIFNGESKDKTIFDGQGKTRFFNLNNTNQVIQFNNITFINGFNNSEGGAILANSTLKLNNTVFINNKVSGGNLSSMGGALVSYHDLSVYDSYFINNSADSICNYTYGGAIVTDNNTLIYNCSFINNSVTDIEGKLAYSGIGGAFYSNSKHNATINIFLCEFINNSANATVKNTQKPSGGAIYYSGYDSINITSCEFIDNKAYNGGAIFFYQYGLSGTVIQNPSVFGCVFKNNTATNYKNVGLTGMGSSLNIGANYYIDNSSPSDLYYLVNDKESTYTFNQKTNQITIATLINSNDYYGPLTMLGRNYNLTIISSSNLINTNDAKLTPENGYLKTFNLSNLPANHEDIILYVEDIEVAKIVWDHTNVVFNNITAKPGENILLNAIFKTSDNILIPSGRVAFKINDNTIGHSNIQFGTATLNYTIPSNYSAKDYKLTVVYGGNNEFIEARINRNLHLNKLNTTVDVKTSINGNTLKIDIDPKDENNNTINCGKICVKIEGKTLQNIKINGKTTVNFTIPKSWNNREIKVLAIYGENNNHKQSRMEITTKLTTKTVVKDVKKDEINNYYVSDKTGSDTNQGTQNSPFKTIQKAISTVNTNKQNANIYLDGQFKGFGNTNLTVPGDLHINFIGVGNSSIDGEVNYTIKENLSDNEYYWGSTPIWYPYNNGTGNWAMNITRGNGLITISNFTIKNCWNPGPSSNDYKTSTVDNYGNLAVNNVSFIFNHGGVGASIRNNNGSNLNVTNSLFEANRKSSSTGNYGAGIYNNGTAIIINSTFQKNYARWGTITNDKNLTIINSTIRDNIAYDGGSTFKTGSGITINTGSTTYGEDTRISNIVTQIDGCIFINNDQLDIYSDEGSTNITNNIFNKSTGVVMNKGSEDITINIKNNTFNSPIGSTLYTSLSSKDQLLITLKLRAPYHYVIDSNQVFNMGGTSSTALELKSNNAIITNNTFTRMILIDGEKNTIKSNNITTTKDQYTINLKNSPNNNIYDNYLKASKLVGDSSVSYTSITNKLENNTPVVKELLVDDEIFYKYFDDDGNLLSNYKEVEQIRVVGELNNKNININNNLSIFQEGKFTSHNITITVDKQVEISLLTIINTNKNPVIILNGNNNTIKTTTLTTNNNNNTIIVNGENNIIENNTLITDILVGDESVKTTKTNTVDKNIPTYKNHILSEENFNTYFNTNGTIKDLNINEVHFLINGTIVNKNIILNNDKNIIITKFIDSEFLNTTIQTLGNTKLNITGIVIKNTDKVAFELESKENNITYTNITTNTNAINIKNPESKITISFCNIVTKANKTINTINIQNVSEIEINNTNIITQAPGESVSINAQNILTSLQFNRNTIEFNVNNSNAIKVKNGIVNSIRYNIINLNGENNTAINTNNVTAGVYNVIIYNNTISSDYMNSYAIVVENLRKIELAENRIYLNNKNSIAIILNSTYNSEINSNTIKLNASENTGILINNSGNSNIKYNELESIINTNSNFTILLLNNATNSKITYNNITTTGDYAIIIDKQSNNNWIEKNILLTNKNLGNNAVLNLNLYYNKVSSNKPGKVTYFYLNEKTYTDFFDENGNLKDIIPSNITILTTGNLYNKILTINKPINLVGDGVIFTNTTIILNAENINISGIEVKDNVQLQINSNNCNINLSNIDAKVNKPVLVVNGNNNSIKINKIEVQYTGEINKNTTIIEISGNKNNLNLSDISTQNYNEVTTLLLNNSNNSNISMSSMKTNDKKFTAIILNNSNNNLVYVNQINLNAQENEGIILTNSSYNKITGKILQDKPVTSILKLENNSNYNKIERLSIIKSNLTTTPIYIIESHYNVIMGGIYKLSNLIGYGINITESVGNNVSYNSISTANLEGNDCIIQENKNNTLNNIIRYNTKFVNALGYGTSTTLNITAPTTAKIYETIIINATAQYKKGAKYFQAEGLVIFKVNGEEIATIDLVNGSAQTNYTITSTDKLFIEAIFADPTLKYRISFNNQTLTVEKLDATIILPNVISNTSKTNLTAIVLDEKGNIITSGKVAFKLNGVSYGVTNIQNGIAQLTVDTSKLTVKNYTITTVYGGNDEVVKSTQNATLTITKRTSNIITPTTIKRTNNTQITINLIDENGNKINSNQKVCIKFNGCTITNTKAVNGTVKVNLDLTKYKNKQYNMTIICGENSQYNMSQMMSVLNIE</sequence>
<dbReference type="Gene3D" id="3.30.1910.20">
    <property type="entry name" value="asparaginyl-tRNA synthetase, N-terminal domain"/>
    <property type="match status" value="1"/>
</dbReference>
<dbReference type="InterPro" id="IPR012334">
    <property type="entry name" value="Pectin_lyas_fold"/>
</dbReference>
<reference evidence="1 3" key="2">
    <citation type="journal article" date="2017" name="BMC Genomics">
        <title>Genomic analysis of methanogenic archaea reveals a shift towards energy conservation.</title>
        <authorList>
            <person name="Gilmore S.P."/>
            <person name="Henske J.K."/>
            <person name="Sexton J.A."/>
            <person name="Solomon K.V."/>
            <person name="Seppala S."/>
            <person name="Yoo J.I."/>
            <person name="Huyett L.M."/>
            <person name="Pressman A."/>
            <person name="Cogan J.Z."/>
            <person name="Kivenson V."/>
            <person name="Peng X."/>
            <person name="Tan Y."/>
            <person name="Valentine D.L."/>
            <person name="O'Malley M.A."/>
        </authorList>
    </citation>
    <scope>NUCLEOTIDE SEQUENCE [LARGE SCALE GENOMIC DNA]</scope>
    <source>
        <strain evidence="1 3">1R-7</strain>
    </source>
</reference>
<evidence type="ECO:0000313" key="3">
    <source>
        <dbReference type="Proteomes" id="UP000217528"/>
    </source>
</evidence>